<dbReference type="PANTHER" id="PTHR48081:SF8">
    <property type="entry name" value="ALPHA_BETA HYDROLASE FOLD-3 DOMAIN-CONTAINING PROTEIN-RELATED"/>
    <property type="match status" value="1"/>
</dbReference>
<dbReference type="InterPro" id="IPR013094">
    <property type="entry name" value="AB_hydrolase_3"/>
</dbReference>
<name>A0A0K0XB10_MYCGD</name>
<feature type="domain" description="Alpha/beta hydrolase fold-3" evidence="3">
    <location>
        <begin position="98"/>
        <end position="300"/>
    </location>
</feature>
<dbReference type="GO" id="GO:0016787">
    <property type="term" value="F:hydrolase activity"/>
    <property type="evidence" value="ECO:0007669"/>
    <property type="project" value="UniProtKB-KW"/>
</dbReference>
<comment type="similarity">
    <text evidence="1">Belongs to the 'GDXG' lipolytic enzyme family.</text>
</comment>
<evidence type="ECO:0000256" key="2">
    <source>
        <dbReference type="ARBA" id="ARBA00022801"/>
    </source>
</evidence>
<sequence>MTHGCVILRHRIDAGGDRAHTSAMSINQPNDPLGGIYAEWTEEFVANPDMSLRLMRWVFEDWQRVTAEPEDVTYASTRMGGVPGILVKPLAADPRQMLVVLHGGGFALGSSASHRKLAGHLARAFGAYAFVADFRLAPEHPYPAQIDDATAVFESLIADGIDASRITFVGDSAGASIAVATTLRLLRDGSPVPGRVITISPWLDMENSGSTIESNDATDFLITREGLQGNIDRYLSGGASPTDPLVNPLYADFTGFPRLYITVSDTESLYADATRLAEKARAAGVDVTLDVASGQQHVFPLQAGALPEADTAIVAMSAWYRATRPVAV</sequence>
<dbReference type="AlphaFoldDB" id="A0A0K0XB10"/>
<accession>A0A0K0XB10</accession>
<evidence type="ECO:0000313" key="4">
    <source>
        <dbReference type="EMBL" id="AKS34580.1"/>
    </source>
</evidence>
<dbReference type="STRING" id="134601.AFA91_24835"/>
<dbReference type="EMBL" id="CP012150">
    <property type="protein sequence ID" value="AKS34580.1"/>
    <property type="molecule type" value="Genomic_DNA"/>
</dbReference>
<dbReference type="KEGG" id="mgo:AFA91_24835"/>
<dbReference type="SUPFAM" id="SSF53474">
    <property type="entry name" value="alpha/beta-Hydrolases"/>
    <property type="match status" value="1"/>
</dbReference>
<evidence type="ECO:0000313" key="5">
    <source>
        <dbReference type="Proteomes" id="UP000062255"/>
    </source>
</evidence>
<dbReference type="Gene3D" id="3.40.50.1820">
    <property type="entry name" value="alpha/beta hydrolase"/>
    <property type="match status" value="1"/>
</dbReference>
<dbReference type="InterPro" id="IPR002168">
    <property type="entry name" value="Lipase_GDXG_HIS_AS"/>
</dbReference>
<dbReference type="PROSITE" id="PS01173">
    <property type="entry name" value="LIPASE_GDXG_HIS"/>
    <property type="match status" value="1"/>
</dbReference>
<reference evidence="4 5" key="1">
    <citation type="submission" date="2015-07" db="EMBL/GenBank/DDBJ databases">
        <title>Complete genome sequence of Mycobacterium goodii X7B, a facultative thermophilic biodesulfurizing bacterium.</title>
        <authorList>
            <person name="Yu B."/>
            <person name="Li F."/>
            <person name="Xu P."/>
        </authorList>
    </citation>
    <scope>NUCLEOTIDE SEQUENCE [LARGE SCALE GENOMIC DNA]</scope>
    <source>
        <strain evidence="4 5">X7B</strain>
    </source>
</reference>
<dbReference type="Proteomes" id="UP000062255">
    <property type="component" value="Chromosome"/>
</dbReference>
<dbReference type="InterPro" id="IPR050300">
    <property type="entry name" value="GDXG_lipolytic_enzyme"/>
</dbReference>
<proteinExistence type="inferred from homology"/>
<dbReference type="PANTHER" id="PTHR48081">
    <property type="entry name" value="AB HYDROLASE SUPERFAMILY PROTEIN C4A8.06C"/>
    <property type="match status" value="1"/>
</dbReference>
<evidence type="ECO:0000256" key="1">
    <source>
        <dbReference type="ARBA" id="ARBA00010515"/>
    </source>
</evidence>
<keyword evidence="2" id="KW-0378">Hydrolase</keyword>
<dbReference type="PATRIC" id="fig|134601.6.peg.5134"/>
<dbReference type="Pfam" id="PF07859">
    <property type="entry name" value="Abhydrolase_3"/>
    <property type="match status" value="1"/>
</dbReference>
<organism evidence="4 5">
    <name type="scientific">Mycolicibacterium goodii</name>
    <name type="common">Mycobacterium goodii</name>
    <dbReference type="NCBI Taxonomy" id="134601"/>
    <lineage>
        <taxon>Bacteria</taxon>
        <taxon>Bacillati</taxon>
        <taxon>Actinomycetota</taxon>
        <taxon>Actinomycetes</taxon>
        <taxon>Mycobacteriales</taxon>
        <taxon>Mycobacteriaceae</taxon>
        <taxon>Mycolicibacterium</taxon>
    </lineage>
</organism>
<dbReference type="InterPro" id="IPR029058">
    <property type="entry name" value="AB_hydrolase_fold"/>
</dbReference>
<gene>
    <name evidence="4" type="ORF">AFA91_24835</name>
</gene>
<evidence type="ECO:0000259" key="3">
    <source>
        <dbReference type="Pfam" id="PF07859"/>
    </source>
</evidence>
<protein>
    <submittedName>
        <fullName evidence="4">Esterase</fullName>
    </submittedName>
</protein>